<proteinExistence type="predicted"/>
<reference evidence="1 2" key="1">
    <citation type="journal article" date="2021" name="Plant Biotechnol. J.">
        <title>Multi-omics assisted identification of the key and species-specific regulatory components of drought-tolerant mechanisms in Gossypium stocksii.</title>
        <authorList>
            <person name="Yu D."/>
            <person name="Ke L."/>
            <person name="Zhang D."/>
            <person name="Wu Y."/>
            <person name="Sun Y."/>
            <person name="Mei J."/>
            <person name="Sun J."/>
            <person name="Sun Y."/>
        </authorList>
    </citation>
    <scope>NUCLEOTIDE SEQUENCE [LARGE SCALE GENOMIC DNA]</scope>
    <source>
        <strain evidence="2">cv. E1</strain>
        <tissue evidence="1">Leaf</tissue>
    </source>
</reference>
<keyword evidence="2" id="KW-1185">Reference proteome</keyword>
<organism evidence="1 2">
    <name type="scientific">Gossypium stocksii</name>
    <dbReference type="NCBI Taxonomy" id="47602"/>
    <lineage>
        <taxon>Eukaryota</taxon>
        <taxon>Viridiplantae</taxon>
        <taxon>Streptophyta</taxon>
        <taxon>Embryophyta</taxon>
        <taxon>Tracheophyta</taxon>
        <taxon>Spermatophyta</taxon>
        <taxon>Magnoliopsida</taxon>
        <taxon>eudicotyledons</taxon>
        <taxon>Gunneridae</taxon>
        <taxon>Pentapetalae</taxon>
        <taxon>rosids</taxon>
        <taxon>malvids</taxon>
        <taxon>Malvales</taxon>
        <taxon>Malvaceae</taxon>
        <taxon>Malvoideae</taxon>
        <taxon>Gossypium</taxon>
    </lineage>
</organism>
<evidence type="ECO:0000313" key="2">
    <source>
        <dbReference type="Proteomes" id="UP000828251"/>
    </source>
</evidence>
<protein>
    <submittedName>
        <fullName evidence="1">Uncharacterized protein</fullName>
    </submittedName>
</protein>
<accession>A0A9D4ADH6</accession>
<sequence length="51" mass="5937">MAKVTTGFEHVTTMPRFKRRKVSAVWDFPPRCRRGATIDLKLHRKIVVNQG</sequence>
<name>A0A9D4ADH6_9ROSI</name>
<dbReference type="EMBL" id="JAIQCV010000004">
    <property type="protein sequence ID" value="KAH1107491.1"/>
    <property type="molecule type" value="Genomic_DNA"/>
</dbReference>
<dbReference type="AlphaFoldDB" id="A0A9D4ADH6"/>
<dbReference type="Proteomes" id="UP000828251">
    <property type="component" value="Unassembled WGS sequence"/>
</dbReference>
<comment type="caution">
    <text evidence="1">The sequence shown here is derived from an EMBL/GenBank/DDBJ whole genome shotgun (WGS) entry which is preliminary data.</text>
</comment>
<feature type="non-terminal residue" evidence="1">
    <location>
        <position position="51"/>
    </location>
</feature>
<gene>
    <name evidence="1" type="ORF">J1N35_011259</name>
</gene>
<evidence type="ECO:0000313" key="1">
    <source>
        <dbReference type="EMBL" id="KAH1107491.1"/>
    </source>
</evidence>